<reference evidence="2" key="1">
    <citation type="submission" date="2013-10" db="EMBL/GenBank/DDBJ databases">
        <title>Genome sequencing of Onchocerca volvulus.</title>
        <authorList>
            <person name="Cotton J."/>
            <person name="Tsai J."/>
            <person name="Stanley E."/>
            <person name="Tracey A."/>
            <person name="Holroyd N."/>
            <person name="Lustigman S."/>
            <person name="Berriman M."/>
        </authorList>
    </citation>
    <scope>NUCLEOTIDE SEQUENCE</scope>
</reference>
<dbReference type="EMBL" id="CMVM020000154">
    <property type="status" value="NOT_ANNOTATED_CDS"/>
    <property type="molecule type" value="Genomic_DNA"/>
</dbReference>
<evidence type="ECO:0000313" key="2">
    <source>
        <dbReference type="Proteomes" id="UP000024404"/>
    </source>
</evidence>
<keyword evidence="2" id="KW-1185">Reference proteome</keyword>
<organism evidence="1 2">
    <name type="scientific">Onchocerca volvulus</name>
    <dbReference type="NCBI Taxonomy" id="6282"/>
    <lineage>
        <taxon>Eukaryota</taxon>
        <taxon>Metazoa</taxon>
        <taxon>Ecdysozoa</taxon>
        <taxon>Nematoda</taxon>
        <taxon>Chromadorea</taxon>
        <taxon>Rhabditida</taxon>
        <taxon>Spirurina</taxon>
        <taxon>Spiruromorpha</taxon>
        <taxon>Filarioidea</taxon>
        <taxon>Onchocercidae</taxon>
        <taxon>Onchocerca</taxon>
    </lineage>
</organism>
<protein>
    <submittedName>
        <fullName evidence="1">Uncharacterized protein</fullName>
    </submittedName>
</protein>
<evidence type="ECO:0000313" key="1">
    <source>
        <dbReference type="EnsemblMetazoa" id="OVOC5311.1"/>
    </source>
</evidence>
<dbReference type="AlphaFoldDB" id="A0A8R1TVG8"/>
<name>A0A8R1TVG8_ONCVO</name>
<sequence length="119" mass="13436">MQRAKTKHAKSNKNLDVRNAEATAVLITAALEVTLLLIADPRNFQFSNRNLFRLFPATYFVEQPFFNWDNNHVASHPSSCSIHLSRSSTKISRHQPQVLQDSDVVLLLASSLAFSFHCP</sequence>
<dbReference type="EnsemblMetazoa" id="OVOC5311.1">
    <property type="protein sequence ID" value="OVOC5311.1"/>
    <property type="gene ID" value="WBGene00242120"/>
</dbReference>
<proteinExistence type="predicted"/>
<reference evidence="1" key="2">
    <citation type="submission" date="2022-06" db="UniProtKB">
        <authorList>
            <consortium name="EnsemblMetazoa"/>
        </authorList>
    </citation>
    <scope>IDENTIFICATION</scope>
</reference>
<dbReference type="Proteomes" id="UP000024404">
    <property type="component" value="Unassembled WGS sequence"/>
</dbReference>
<accession>A0A8R1TVG8</accession>